<dbReference type="Pfam" id="PF00583">
    <property type="entry name" value="Acetyltransf_1"/>
    <property type="match status" value="1"/>
</dbReference>
<dbReference type="PANTHER" id="PTHR13947:SF37">
    <property type="entry name" value="LD18367P"/>
    <property type="match status" value="1"/>
</dbReference>
<accession>A0A4Y8LH44</accession>
<reference evidence="4 5" key="1">
    <citation type="submission" date="2019-03" db="EMBL/GenBank/DDBJ databases">
        <authorList>
            <person name="Yang Y."/>
        </authorList>
    </citation>
    <scope>NUCLEOTIDE SEQUENCE [LARGE SCALE GENOMIC DNA]</scope>
    <source>
        <strain evidence="4 5">ASL-1</strain>
    </source>
</reference>
<keyword evidence="2" id="KW-0812">Transmembrane</keyword>
<feature type="domain" description="N-acetyltransferase" evidence="3">
    <location>
        <begin position="1"/>
        <end position="159"/>
    </location>
</feature>
<feature type="transmembrane region" description="Helical" evidence="2">
    <location>
        <begin position="190"/>
        <end position="216"/>
    </location>
</feature>
<dbReference type="InterPro" id="IPR050769">
    <property type="entry name" value="NAT_camello-type"/>
</dbReference>
<gene>
    <name evidence="4" type="ORF">E2626_06025</name>
</gene>
<evidence type="ECO:0000256" key="1">
    <source>
        <dbReference type="ARBA" id="ARBA00022679"/>
    </source>
</evidence>
<dbReference type="CDD" id="cd04301">
    <property type="entry name" value="NAT_SF"/>
    <property type="match status" value="1"/>
</dbReference>
<evidence type="ECO:0000256" key="2">
    <source>
        <dbReference type="SAM" id="Phobius"/>
    </source>
</evidence>
<dbReference type="AlphaFoldDB" id="A0A4Y8LH44"/>
<dbReference type="Gene3D" id="3.40.630.30">
    <property type="match status" value="1"/>
</dbReference>
<protein>
    <submittedName>
        <fullName evidence="4">GNAT family N-acetyltransferase</fullName>
    </submittedName>
</protein>
<keyword evidence="1 4" id="KW-0808">Transferase</keyword>
<proteinExistence type="predicted"/>
<dbReference type="InterPro" id="IPR000182">
    <property type="entry name" value="GNAT_dom"/>
</dbReference>
<sequence>MKVRQIDENEHDFFLQMLYESIYITEDKPSKEVLLSSDGMKKYHEGWGRPGDEVLVAEENGELVGAIWYRQFTKEQPGYGFVGPDVPEVGMAVKASERGKGIGRKLLEEVVSHAMNQGYESLSLSVDPYNHQALKLYRDFGFEKVGVSGTSITMQVFLTEADQRIRNLQRITTTPLAKIKNDHYTRRNQLLIGASAFLSGVILLIGSWITSAIYASTLDSWDGRYGKFFTAMQETSIFPLIFSAVLLTTGFTLILREFNHSSVKENH</sequence>
<comment type="caution">
    <text evidence="4">The sequence shown here is derived from an EMBL/GenBank/DDBJ whole genome shotgun (WGS) entry which is preliminary data.</text>
</comment>
<feature type="transmembrane region" description="Helical" evidence="2">
    <location>
        <begin position="236"/>
        <end position="255"/>
    </location>
</feature>
<keyword evidence="5" id="KW-1185">Reference proteome</keyword>
<organism evidence="4 5">
    <name type="scientific">Jeotgalibacillus salarius</name>
    <dbReference type="NCBI Taxonomy" id="546023"/>
    <lineage>
        <taxon>Bacteria</taxon>
        <taxon>Bacillati</taxon>
        <taxon>Bacillota</taxon>
        <taxon>Bacilli</taxon>
        <taxon>Bacillales</taxon>
        <taxon>Caryophanaceae</taxon>
        <taxon>Jeotgalibacillus</taxon>
    </lineage>
</organism>
<evidence type="ECO:0000313" key="5">
    <source>
        <dbReference type="Proteomes" id="UP000297776"/>
    </source>
</evidence>
<keyword evidence="2" id="KW-0472">Membrane</keyword>
<dbReference type="PROSITE" id="PS51186">
    <property type="entry name" value="GNAT"/>
    <property type="match status" value="1"/>
</dbReference>
<dbReference type="EMBL" id="SORX01000003">
    <property type="protein sequence ID" value="TFE02130.1"/>
    <property type="molecule type" value="Genomic_DNA"/>
</dbReference>
<dbReference type="InterPro" id="IPR016181">
    <property type="entry name" value="Acyl_CoA_acyltransferase"/>
</dbReference>
<dbReference type="Proteomes" id="UP000297776">
    <property type="component" value="Unassembled WGS sequence"/>
</dbReference>
<dbReference type="OrthoDB" id="9790865at2"/>
<evidence type="ECO:0000259" key="3">
    <source>
        <dbReference type="PROSITE" id="PS51186"/>
    </source>
</evidence>
<dbReference type="GO" id="GO:0008080">
    <property type="term" value="F:N-acetyltransferase activity"/>
    <property type="evidence" value="ECO:0007669"/>
    <property type="project" value="InterPro"/>
</dbReference>
<dbReference type="RefSeq" id="WP_134380835.1">
    <property type="nucleotide sequence ID" value="NZ_SORX01000003.1"/>
</dbReference>
<name>A0A4Y8LH44_9BACL</name>
<dbReference type="PANTHER" id="PTHR13947">
    <property type="entry name" value="GNAT FAMILY N-ACETYLTRANSFERASE"/>
    <property type="match status" value="1"/>
</dbReference>
<evidence type="ECO:0000313" key="4">
    <source>
        <dbReference type="EMBL" id="TFE02130.1"/>
    </source>
</evidence>
<dbReference type="SUPFAM" id="SSF55729">
    <property type="entry name" value="Acyl-CoA N-acyltransferases (Nat)"/>
    <property type="match status" value="1"/>
</dbReference>
<keyword evidence="2" id="KW-1133">Transmembrane helix</keyword>